<evidence type="ECO:0000313" key="15">
    <source>
        <dbReference type="Proteomes" id="UP000318571"/>
    </source>
</evidence>
<comment type="caution">
    <text evidence="14">The sequence shown here is derived from an EMBL/GenBank/DDBJ whole genome shotgun (WGS) entry which is preliminary data.</text>
</comment>
<keyword evidence="4 12" id="KW-0812">Transmembrane</keyword>
<keyword evidence="15" id="KW-1185">Reference proteome</keyword>
<evidence type="ECO:0000256" key="9">
    <source>
        <dbReference type="ARBA" id="ARBA00023180"/>
    </source>
</evidence>
<evidence type="ECO:0000256" key="10">
    <source>
        <dbReference type="ARBA" id="ARBA00023286"/>
    </source>
</evidence>
<keyword evidence="2" id="KW-0813">Transport</keyword>
<dbReference type="GO" id="GO:0015276">
    <property type="term" value="F:ligand-gated monoatomic ion channel activity"/>
    <property type="evidence" value="ECO:0007669"/>
    <property type="project" value="InterPro"/>
</dbReference>
<feature type="domain" description="Ionotropic glutamate receptor L-glutamate and glycine-binding" evidence="13">
    <location>
        <begin position="196"/>
        <end position="273"/>
    </location>
</feature>
<evidence type="ECO:0000256" key="2">
    <source>
        <dbReference type="ARBA" id="ARBA00022448"/>
    </source>
</evidence>
<evidence type="ECO:0000256" key="12">
    <source>
        <dbReference type="SAM" id="Phobius"/>
    </source>
</evidence>
<dbReference type="AlphaFoldDB" id="A0A553PNM4"/>
<evidence type="ECO:0000256" key="5">
    <source>
        <dbReference type="ARBA" id="ARBA00022989"/>
    </source>
</evidence>
<dbReference type="InterPro" id="IPR019594">
    <property type="entry name" value="Glu/Gly-bd"/>
</dbReference>
<protein>
    <recommendedName>
        <fullName evidence="13">Ionotropic glutamate receptor L-glutamate and glycine-binding domain-containing protein</fullName>
    </recommendedName>
</protein>
<keyword evidence="5 12" id="KW-1133">Transmembrane helix</keyword>
<name>A0A553PNM4_TIGCA</name>
<sequence length="463" mass="53029">MLKIWVIPFGFMGFLQYFVTSAFPKAMVEDIWTFLGNKYLFLIEMNETDMSLFPFEYARAMDLSDFHPLWKSDYFEKDLIIFKTCPDVPMKGGTLLRQNWILMPSKCATLLWSDLDLMSRIISYEECSNGTWALLEHYAIKMTNYINPMGKWSPTEGLEIPQPQIWERRANLHGHILRATALEWIWFAFPVFDMQGSLVDYTGLGPTILKELAKALNFQVTFEEPPDCTWQGTHPNGSSYGMFGFLVRKEVDITGSPMVIVPERQEQIDFTLRIHAFKQDLVSAHAPEGTRVNFWVYFDAFTFSAWISLLICGFIFSLIFFLCGLALQEGIGLSSALRIVLGNGTIQVSHVTLKQLHLIITLGTSFILMAYNGNLTSTMTVQLNPPPIDSLEKIVAGNAKLLMWVDTIYTIMLSKAPPGDFKHKLWQHILKGSDQPLVNDSEVRRWILEMALKISSLFHWKMK</sequence>
<dbReference type="EMBL" id="VCGU01000002">
    <property type="protein sequence ID" value="TRY79283.1"/>
    <property type="molecule type" value="Genomic_DNA"/>
</dbReference>
<dbReference type="SUPFAM" id="SSF53850">
    <property type="entry name" value="Periplasmic binding protein-like II"/>
    <property type="match status" value="1"/>
</dbReference>
<keyword evidence="10" id="KW-1071">Ligand-gated ion channel</keyword>
<keyword evidence="3" id="KW-1003">Cell membrane</keyword>
<evidence type="ECO:0000256" key="6">
    <source>
        <dbReference type="ARBA" id="ARBA00023065"/>
    </source>
</evidence>
<evidence type="ECO:0000256" key="7">
    <source>
        <dbReference type="ARBA" id="ARBA00023136"/>
    </source>
</evidence>
<gene>
    <name evidence="14" type="ORF">TCAL_14793</name>
</gene>
<evidence type="ECO:0000256" key="4">
    <source>
        <dbReference type="ARBA" id="ARBA00022692"/>
    </source>
</evidence>
<evidence type="ECO:0000256" key="1">
    <source>
        <dbReference type="ARBA" id="ARBA00004651"/>
    </source>
</evidence>
<feature type="transmembrane region" description="Helical" evidence="12">
    <location>
        <begin position="303"/>
        <end position="327"/>
    </location>
</feature>
<evidence type="ECO:0000256" key="3">
    <source>
        <dbReference type="ARBA" id="ARBA00022475"/>
    </source>
</evidence>
<evidence type="ECO:0000256" key="11">
    <source>
        <dbReference type="ARBA" id="ARBA00023303"/>
    </source>
</evidence>
<organism evidence="14 15">
    <name type="scientific">Tigriopus californicus</name>
    <name type="common">Marine copepod</name>
    <dbReference type="NCBI Taxonomy" id="6832"/>
    <lineage>
        <taxon>Eukaryota</taxon>
        <taxon>Metazoa</taxon>
        <taxon>Ecdysozoa</taxon>
        <taxon>Arthropoda</taxon>
        <taxon>Crustacea</taxon>
        <taxon>Multicrustacea</taxon>
        <taxon>Hexanauplia</taxon>
        <taxon>Copepoda</taxon>
        <taxon>Harpacticoida</taxon>
        <taxon>Harpacticidae</taxon>
        <taxon>Tigriopus</taxon>
    </lineage>
</organism>
<dbReference type="InterPro" id="IPR052192">
    <property type="entry name" value="Insect_Ionotropic_Sensory_Rcpt"/>
</dbReference>
<accession>A0A553PNM4</accession>
<comment type="subcellular location">
    <subcellularLocation>
        <location evidence="1">Cell membrane</location>
        <topology evidence="1">Multi-pass membrane protein</topology>
    </subcellularLocation>
</comment>
<evidence type="ECO:0000313" key="14">
    <source>
        <dbReference type="EMBL" id="TRY79283.1"/>
    </source>
</evidence>
<reference evidence="14 15" key="1">
    <citation type="journal article" date="2018" name="Nat. Ecol. Evol.">
        <title>Genomic signatures of mitonuclear coevolution across populations of Tigriopus californicus.</title>
        <authorList>
            <person name="Barreto F.S."/>
            <person name="Watson E.T."/>
            <person name="Lima T.G."/>
            <person name="Willett C.S."/>
            <person name="Edmands S."/>
            <person name="Li W."/>
            <person name="Burton R.S."/>
        </authorList>
    </citation>
    <scope>NUCLEOTIDE SEQUENCE [LARGE SCALE GENOMIC DNA]</scope>
    <source>
        <strain evidence="14 15">San Diego</strain>
    </source>
</reference>
<dbReference type="Proteomes" id="UP000318571">
    <property type="component" value="Chromosome 6"/>
</dbReference>
<keyword evidence="7 12" id="KW-0472">Membrane</keyword>
<evidence type="ECO:0000256" key="8">
    <source>
        <dbReference type="ARBA" id="ARBA00023170"/>
    </source>
</evidence>
<dbReference type="Pfam" id="PF10613">
    <property type="entry name" value="Lig_chan-Glu_bd"/>
    <property type="match status" value="1"/>
</dbReference>
<proteinExistence type="predicted"/>
<dbReference type="Gene3D" id="3.40.190.10">
    <property type="entry name" value="Periplasmic binding protein-like II"/>
    <property type="match status" value="1"/>
</dbReference>
<keyword evidence="11" id="KW-0407">Ion channel</keyword>
<keyword evidence="9" id="KW-0325">Glycoprotein</keyword>
<keyword evidence="6" id="KW-0406">Ion transport</keyword>
<evidence type="ECO:0000259" key="13">
    <source>
        <dbReference type="Pfam" id="PF10613"/>
    </source>
</evidence>
<keyword evidence="8" id="KW-0675">Receptor</keyword>
<dbReference type="PANTHER" id="PTHR42643">
    <property type="entry name" value="IONOTROPIC RECEPTOR 20A-RELATED"/>
    <property type="match status" value="1"/>
</dbReference>
<dbReference type="GO" id="GO:0005886">
    <property type="term" value="C:plasma membrane"/>
    <property type="evidence" value="ECO:0007669"/>
    <property type="project" value="UniProtKB-SubCell"/>
</dbReference>
<dbReference type="PANTHER" id="PTHR42643:SF30">
    <property type="entry name" value="IONOTROPIC RECEPTOR 40A-RELATED"/>
    <property type="match status" value="1"/>
</dbReference>